<dbReference type="AlphaFoldDB" id="A0AB39LVG9"/>
<organism evidence="1">
    <name type="scientific">Streptomyces sp. R02</name>
    <dbReference type="NCBI Taxonomy" id="3238623"/>
    <lineage>
        <taxon>Bacteria</taxon>
        <taxon>Bacillati</taxon>
        <taxon>Actinomycetota</taxon>
        <taxon>Actinomycetes</taxon>
        <taxon>Kitasatosporales</taxon>
        <taxon>Streptomycetaceae</taxon>
        <taxon>Streptomyces</taxon>
    </lineage>
</organism>
<sequence>MGPQGKLILHRRADREAECNSFDTIDTTDEWTMDGQTAWISIWRTPLHAMI</sequence>
<accession>A0AB39LVG9</accession>
<dbReference type="EMBL" id="CP163429">
    <property type="protein sequence ID" value="XDP97942.1"/>
    <property type="molecule type" value="Genomic_DNA"/>
</dbReference>
<protein>
    <submittedName>
        <fullName evidence="1">Uncharacterized protein</fullName>
    </submittedName>
</protein>
<gene>
    <name evidence="1" type="ORF">AB5J57_32420</name>
</gene>
<dbReference type="RefSeq" id="WP_369161309.1">
    <property type="nucleotide sequence ID" value="NZ_CP163429.1"/>
</dbReference>
<proteinExistence type="predicted"/>
<reference evidence="1" key="1">
    <citation type="submission" date="2024-07" db="EMBL/GenBank/DDBJ databases">
        <authorList>
            <person name="Yu S.T."/>
        </authorList>
    </citation>
    <scope>NUCLEOTIDE SEQUENCE</scope>
    <source>
        <strain evidence="1">R02</strain>
    </source>
</reference>
<evidence type="ECO:0000313" key="1">
    <source>
        <dbReference type="EMBL" id="XDP97942.1"/>
    </source>
</evidence>
<name>A0AB39LVG9_9ACTN</name>